<dbReference type="Pfam" id="PF01841">
    <property type="entry name" value="Transglut_core"/>
    <property type="match status" value="1"/>
</dbReference>
<dbReference type="SMART" id="SM00460">
    <property type="entry name" value="TGc"/>
    <property type="match status" value="1"/>
</dbReference>
<dbReference type="InterPro" id="IPR002931">
    <property type="entry name" value="Transglutaminase-like"/>
</dbReference>
<dbReference type="EMBL" id="JAMXQS010000007">
    <property type="protein sequence ID" value="MCO6051221.1"/>
    <property type="molecule type" value="Genomic_DNA"/>
</dbReference>
<name>A0ABT1C8R0_9HYPH</name>
<proteinExistence type="predicted"/>
<comment type="caution">
    <text evidence="2">The sequence shown here is derived from an EMBL/GenBank/DDBJ whole genome shotgun (WGS) entry which is preliminary data.</text>
</comment>
<dbReference type="InterPro" id="IPR038765">
    <property type="entry name" value="Papain-like_cys_pep_sf"/>
</dbReference>
<evidence type="ECO:0000313" key="2">
    <source>
        <dbReference type="EMBL" id="MCO6051221.1"/>
    </source>
</evidence>
<dbReference type="PANTHER" id="PTHR33490">
    <property type="entry name" value="BLR5614 PROTEIN-RELATED"/>
    <property type="match status" value="1"/>
</dbReference>
<dbReference type="Proteomes" id="UP001205906">
    <property type="component" value="Unassembled WGS sequence"/>
</dbReference>
<accession>A0ABT1C8R0</accession>
<reference evidence="2 3" key="1">
    <citation type="submission" date="2022-06" db="EMBL/GenBank/DDBJ databases">
        <title>Mesorhizobium sp. strain RP14 Genome sequencing and assembly.</title>
        <authorList>
            <person name="Kim I."/>
        </authorList>
    </citation>
    <scope>NUCLEOTIDE SEQUENCE [LARGE SCALE GENOMIC DNA]</scope>
    <source>
        <strain evidence="3">RP14(2022)</strain>
    </source>
</reference>
<feature type="domain" description="Transglutaminase-like" evidence="1">
    <location>
        <begin position="161"/>
        <end position="227"/>
    </location>
</feature>
<gene>
    <name evidence="2" type="ORF">NGM99_15660</name>
</gene>
<evidence type="ECO:0000259" key="1">
    <source>
        <dbReference type="SMART" id="SM00460"/>
    </source>
</evidence>
<sequence length="289" mass="32373">MLIRLGYEIAVDCAQPLPIISLLVIHDDRQKDIQRETKVLTSPKVKAVPYRDIFGNRGHRFLAPAGRFSIIYDAVIEDSGEPDEVNRIAVAAPVEDMPDEVMGFLLGSRYCETDHLSQLAWSKFGHIPAGWARVQAICDYVHDRISFGYGYARATRTAAQAHEEQVGVCRDFAHLAITLCRCMNIPARYVNGYLGDIGVPADPAPMDFSAWFEAWIGGKWYAFDARHNMPRIGRIPVARGRDATDVPLLHSFGPHTLATFKVWTYEQDANPAKPPHMLQNRTAGREILS</sequence>
<dbReference type="Gene3D" id="3.10.620.30">
    <property type="match status" value="1"/>
</dbReference>
<keyword evidence="3" id="KW-1185">Reference proteome</keyword>
<dbReference type="SUPFAM" id="SSF54001">
    <property type="entry name" value="Cysteine proteinases"/>
    <property type="match status" value="1"/>
</dbReference>
<dbReference type="Gene3D" id="2.60.40.2250">
    <property type="match status" value="1"/>
</dbReference>
<organism evidence="2 3">
    <name type="scientific">Mesorhizobium liriopis</name>
    <dbReference type="NCBI Taxonomy" id="2953882"/>
    <lineage>
        <taxon>Bacteria</taxon>
        <taxon>Pseudomonadati</taxon>
        <taxon>Pseudomonadota</taxon>
        <taxon>Alphaproteobacteria</taxon>
        <taxon>Hyphomicrobiales</taxon>
        <taxon>Phyllobacteriaceae</taxon>
        <taxon>Mesorhizobium</taxon>
    </lineage>
</organism>
<evidence type="ECO:0000313" key="3">
    <source>
        <dbReference type="Proteomes" id="UP001205906"/>
    </source>
</evidence>
<dbReference type="PANTHER" id="PTHR33490:SF12">
    <property type="entry name" value="BLL5557 PROTEIN"/>
    <property type="match status" value="1"/>
</dbReference>
<dbReference type="RefSeq" id="WP_252820551.1">
    <property type="nucleotide sequence ID" value="NZ_JAMXQS010000007.1"/>
</dbReference>
<protein>
    <submittedName>
        <fullName evidence="2">Transglutaminase family protein</fullName>
    </submittedName>
</protein>